<accession>A0A418W7E7</accession>
<keyword evidence="3" id="KW-1185">Reference proteome</keyword>
<reference evidence="2 3" key="1">
    <citation type="submission" date="2018-09" db="EMBL/GenBank/DDBJ databases">
        <authorList>
            <person name="Zhu H."/>
        </authorList>
    </citation>
    <scope>NUCLEOTIDE SEQUENCE [LARGE SCALE GENOMIC DNA]</scope>
    <source>
        <strain evidence="2 3">K2R01-6</strain>
    </source>
</reference>
<comment type="caution">
    <text evidence="2">The sequence shown here is derived from an EMBL/GenBank/DDBJ whole genome shotgun (WGS) entry which is preliminary data.</text>
</comment>
<evidence type="ECO:0000313" key="2">
    <source>
        <dbReference type="EMBL" id="RJF85764.1"/>
    </source>
</evidence>
<sequence>MARGDRRDCAWRPLLSRGVGASVSLSSPTRGKTAHTKRPCPTMTEMLTVRPATRDALIADLKHSIDAQLLPLLDDAPFALVDYPDHSNVGDSAIWLGETAFFSAHHRRPAYVSALKNHVDDELAAAIGDGTIFLHGGGNFGTIWKAHQDFRIAIMRRFPDNPIVQLPQSIHFASEDSVEETARAIEAHGRFTLMVRDVPSLEFARRHFQCEVLLAPDMAFYMGALDRGPPKHDLFYLLRTDLEKSVEGQVRAGGRSIAVADWLAEDRMQIRLVLAASRLLTIADNPRVARVKTYDRLARARLDRGTVMLFSGRAVVTDRLHGHILSTLLDLPHVALDNSYRKLGNFIDAWTGGFDRLRTAEALDEASALAGDLLGGGRR</sequence>
<organism evidence="2 3">
    <name type="scientific">Sphingomonas cavernae</name>
    <dbReference type="NCBI Taxonomy" id="2320861"/>
    <lineage>
        <taxon>Bacteria</taxon>
        <taxon>Pseudomonadati</taxon>
        <taxon>Pseudomonadota</taxon>
        <taxon>Alphaproteobacteria</taxon>
        <taxon>Sphingomonadales</taxon>
        <taxon>Sphingomonadaceae</taxon>
        <taxon>Sphingomonas</taxon>
    </lineage>
</organism>
<evidence type="ECO:0000259" key="1">
    <source>
        <dbReference type="Pfam" id="PF04230"/>
    </source>
</evidence>
<name>A0A418W7E7_9SPHN</name>
<protein>
    <submittedName>
        <fullName evidence="2">Exopolysaccharide biosynthesis protein</fullName>
    </submittedName>
</protein>
<dbReference type="AlphaFoldDB" id="A0A418W7E7"/>
<dbReference type="EMBL" id="QYUM01000004">
    <property type="protein sequence ID" value="RJF85764.1"/>
    <property type="molecule type" value="Genomic_DNA"/>
</dbReference>
<dbReference type="OrthoDB" id="5242601at2"/>
<dbReference type="Pfam" id="PF04230">
    <property type="entry name" value="PS_pyruv_trans"/>
    <property type="match status" value="1"/>
</dbReference>
<gene>
    <name evidence="2" type="ORF">D3876_17950</name>
</gene>
<dbReference type="Proteomes" id="UP000286100">
    <property type="component" value="Unassembled WGS sequence"/>
</dbReference>
<feature type="domain" description="Polysaccharide pyruvyl transferase" evidence="1">
    <location>
        <begin position="88"/>
        <end position="340"/>
    </location>
</feature>
<proteinExistence type="predicted"/>
<evidence type="ECO:0000313" key="3">
    <source>
        <dbReference type="Proteomes" id="UP000286100"/>
    </source>
</evidence>
<dbReference type="InterPro" id="IPR007345">
    <property type="entry name" value="Polysacch_pyruvyl_Trfase"/>
</dbReference>